<evidence type="ECO:0000313" key="2">
    <source>
        <dbReference type="EMBL" id="ANY84561.1"/>
    </source>
</evidence>
<feature type="transmembrane region" description="Helical" evidence="1">
    <location>
        <begin position="126"/>
        <end position="146"/>
    </location>
</feature>
<dbReference type="AlphaFoldDB" id="A0A1B2EX76"/>
<evidence type="ECO:0000256" key="1">
    <source>
        <dbReference type="SAM" id="Phobius"/>
    </source>
</evidence>
<dbReference type="RefSeq" id="WP_099515437.1">
    <property type="nucleotide sequence ID" value="NZ_CP016619.1"/>
</dbReference>
<organism evidence="2">
    <name type="scientific">Microvirga ossetica</name>
    <dbReference type="NCBI Taxonomy" id="1882682"/>
    <lineage>
        <taxon>Bacteria</taxon>
        <taxon>Pseudomonadati</taxon>
        <taxon>Pseudomonadota</taxon>
        <taxon>Alphaproteobacteria</taxon>
        <taxon>Hyphomicrobiales</taxon>
        <taxon>Methylobacteriaceae</taxon>
        <taxon>Microvirga</taxon>
    </lineage>
</organism>
<protein>
    <submittedName>
        <fullName evidence="2">Uncharacterized protein</fullName>
    </submittedName>
</protein>
<reference evidence="2" key="1">
    <citation type="submission" date="2016-07" db="EMBL/GenBank/DDBJ databases">
        <title>Microvirga ossetica sp. nov. a new species of rhizobia isolated from root nodules of the legume species Vicia alpestris Steven originated from North Ossetia region in the Caucasus.</title>
        <authorList>
            <person name="Safronova V.I."/>
            <person name="Kuznetsova I.G."/>
            <person name="Sazanova A.L."/>
            <person name="Belimov A."/>
            <person name="Andronov E."/>
            <person name="Osledkin Y.S."/>
            <person name="Onishchuk O.P."/>
            <person name="Kurchak O.N."/>
            <person name="Shaposhnikov A.I."/>
            <person name="Willems A."/>
            <person name="Tikhonovich I.A."/>
        </authorList>
    </citation>
    <scope>NUCLEOTIDE SEQUENCE [LARGE SCALE GENOMIC DNA]</scope>
    <source>
        <strain evidence="2">V5/3M</strain>
        <plasmid evidence="2">unnamed2</plasmid>
    </source>
</reference>
<dbReference type="EMBL" id="CP016619">
    <property type="protein sequence ID" value="ANY84561.1"/>
    <property type="molecule type" value="Genomic_DNA"/>
</dbReference>
<keyword evidence="1" id="KW-1133">Transmembrane helix</keyword>
<gene>
    <name evidence="2" type="ORF">BB934_40965</name>
</gene>
<accession>A0A1B2EX76</accession>
<keyword evidence="1" id="KW-0472">Membrane</keyword>
<dbReference type="KEGG" id="moc:BB934_40965"/>
<name>A0A1B2EX76_9HYPH</name>
<proteinExistence type="predicted"/>
<geneLocation type="plasmid" evidence="2">
    <name>unnamed2</name>
</geneLocation>
<keyword evidence="2" id="KW-0614">Plasmid</keyword>
<dbReference type="OrthoDB" id="7983295at2"/>
<sequence>MSTRVDQKLAFDRWCNAFEIEGERRDRLWTIMVQNSLSPDDVNTYFLGAAGVLEKVADLVLQANETLPARIEEASRQAVGPVAEAATKRVAEAHANLAETMGERVADEAVKYFAAALASRKLQVSASFLVGALLLALAVGWTGWFLGQATLAGQATEIAAILSRPDREEWVTLMRNNPNLTETRNSYCKKGSTRAFEIQGRVGCTIPLWFDAAPKVALK</sequence>
<keyword evidence="1" id="KW-0812">Transmembrane</keyword>